<proteinExistence type="predicted"/>
<dbReference type="EMBL" id="OCMU01000004">
    <property type="protein sequence ID" value="SOD22627.1"/>
    <property type="molecule type" value="Genomic_DNA"/>
</dbReference>
<dbReference type="Proteomes" id="UP000219335">
    <property type="component" value="Unassembled WGS sequence"/>
</dbReference>
<evidence type="ECO:0000313" key="1">
    <source>
        <dbReference type="EMBL" id="SOD22627.1"/>
    </source>
</evidence>
<evidence type="ECO:0000313" key="2">
    <source>
        <dbReference type="Proteomes" id="UP000219335"/>
    </source>
</evidence>
<dbReference type="RefSeq" id="WP_097107515.1">
    <property type="nucleotide sequence ID" value="NZ_OCMU01000004.1"/>
</dbReference>
<name>A0A286AL42_9PROT</name>
<dbReference type="AlphaFoldDB" id="A0A286AL42"/>
<gene>
    <name evidence="1" type="ORF">SAMN06297164_3532</name>
</gene>
<reference evidence="1 2" key="1">
    <citation type="submission" date="2017-09" db="EMBL/GenBank/DDBJ databases">
        <authorList>
            <person name="Ehlers B."/>
            <person name="Leendertz F.H."/>
        </authorList>
    </citation>
    <scope>NUCLEOTIDE SEQUENCE [LARGE SCALE GENOMIC DNA]</scope>
    <source>
        <strain evidence="1 2">Nm42</strain>
    </source>
</reference>
<sequence length="334" mass="37058">MPVRKTESRIPANFQASDLGEAIVAGDGRCAIISFVTSPLVVGRENTYVFFVTDPVLAGMAQAFEWSFTENEGPPETHITQFGEISYLPKSVCNLTVSVRLKDAVNADLANLTLTQIVRLINKELELTILLESAKVGPSVGNLDVSRELVNDYSPYYQSVTLQSPEEGDAFQRFVFGLTRNGALQRLPALRKRHSEQLASSLNEDNYDFSNLIAQGVGICAIRLPLLAMSLTETSGSANTFLKWTELPEVQVKRAPAEIQLNQDFAGLVESKRLDLFNLLRFPKSNIAQCGQIIETLRNRYFPGTNFNDVMTGMSGIRGQWIIKHFRLGPLQRG</sequence>
<accession>A0A286AL42</accession>
<protein>
    <submittedName>
        <fullName evidence="1">Uncharacterized protein</fullName>
    </submittedName>
</protein>
<organism evidence="1 2">
    <name type="scientific">Nitrosomonas ureae</name>
    <dbReference type="NCBI Taxonomy" id="44577"/>
    <lineage>
        <taxon>Bacteria</taxon>
        <taxon>Pseudomonadati</taxon>
        <taxon>Pseudomonadota</taxon>
        <taxon>Betaproteobacteria</taxon>
        <taxon>Nitrosomonadales</taxon>
        <taxon>Nitrosomonadaceae</taxon>
        <taxon>Nitrosomonas</taxon>
    </lineage>
</organism>